<reference evidence="3" key="2">
    <citation type="submission" date="2015-01" db="EMBL/GenBank/DDBJ databases">
        <title>Evolutionary Origins and Diversification of the Mycorrhizal Mutualists.</title>
        <authorList>
            <consortium name="DOE Joint Genome Institute"/>
            <consortium name="Mycorrhizal Genomics Consortium"/>
            <person name="Kohler A."/>
            <person name="Kuo A."/>
            <person name="Nagy L.G."/>
            <person name="Floudas D."/>
            <person name="Copeland A."/>
            <person name="Barry K.W."/>
            <person name="Cichocki N."/>
            <person name="Veneault-Fourrey C."/>
            <person name="LaButti K."/>
            <person name="Lindquist E.A."/>
            <person name="Lipzen A."/>
            <person name="Lundell T."/>
            <person name="Morin E."/>
            <person name="Murat C."/>
            <person name="Riley R."/>
            <person name="Ohm R."/>
            <person name="Sun H."/>
            <person name="Tunlid A."/>
            <person name="Henrissat B."/>
            <person name="Grigoriev I.V."/>
            <person name="Hibbett D.S."/>
            <person name="Martin F."/>
        </authorList>
    </citation>
    <scope>NUCLEOTIDE SEQUENCE [LARGE SCALE GENOMIC DNA]</scope>
    <source>
        <strain evidence="3">441</strain>
    </source>
</reference>
<accession>A0A0C9YQ65</accession>
<dbReference type="AlphaFoldDB" id="A0A0C9YQ65"/>
<feature type="compositionally biased region" description="Basic and acidic residues" evidence="1">
    <location>
        <begin position="37"/>
        <end position="54"/>
    </location>
</feature>
<protein>
    <submittedName>
        <fullName evidence="2">Unplaced genomic scaffold scaffold_394, whole genome shotgun sequence</fullName>
    </submittedName>
</protein>
<feature type="region of interest" description="Disordered" evidence="1">
    <location>
        <begin position="1"/>
        <end position="54"/>
    </location>
</feature>
<gene>
    <name evidence="2" type="ORF">PISMIDRAFT_689436</name>
</gene>
<keyword evidence="3" id="KW-1185">Reference proteome</keyword>
<name>A0A0C9YQ65_9AGAM</name>
<sequence>MVCSPAPTTSHDYSGDPMQAAVLGTRDGNSGVGRRHNGPDEGSRGKRRIREPGL</sequence>
<proteinExistence type="predicted"/>
<dbReference type="EMBL" id="KN834078">
    <property type="protein sequence ID" value="KIK12487.1"/>
    <property type="molecule type" value="Genomic_DNA"/>
</dbReference>
<evidence type="ECO:0000313" key="2">
    <source>
        <dbReference type="EMBL" id="KIK12487.1"/>
    </source>
</evidence>
<evidence type="ECO:0000313" key="3">
    <source>
        <dbReference type="Proteomes" id="UP000054018"/>
    </source>
</evidence>
<organism evidence="2 3">
    <name type="scientific">Pisolithus microcarpus 441</name>
    <dbReference type="NCBI Taxonomy" id="765257"/>
    <lineage>
        <taxon>Eukaryota</taxon>
        <taxon>Fungi</taxon>
        <taxon>Dikarya</taxon>
        <taxon>Basidiomycota</taxon>
        <taxon>Agaricomycotina</taxon>
        <taxon>Agaricomycetes</taxon>
        <taxon>Agaricomycetidae</taxon>
        <taxon>Boletales</taxon>
        <taxon>Sclerodermatineae</taxon>
        <taxon>Pisolithaceae</taxon>
        <taxon>Pisolithus</taxon>
    </lineage>
</organism>
<dbReference type="Proteomes" id="UP000054018">
    <property type="component" value="Unassembled WGS sequence"/>
</dbReference>
<evidence type="ECO:0000256" key="1">
    <source>
        <dbReference type="SAM" id="MobiDB-lite"/>
    </source>
</evidence>
<reference evidence="2 3" key="1">
    <citation type="submission" date="2014-04" db="EMBL/GenBank/DDBJ databases">
        <authorList>
            <consortium name="DOE Joint Genome Institute"/>
            <person name="Kuo A."/>
            <person name="Kohler A."/>
            <person name="Costa M.D."/>
            <person name="Nagy L.G."/>
            <person name="Floudas D."/>
            <person name="Copeland A."/>
            <person name="Barry K.W."/>
            <person name="Cichocki N."/>
            <person name="Veneault-Fourrey C."/>
            <person name="LaButti K."/>
            <person name="Lindquist E.A."/>
            <person name="Lipzen A."/>
            <person name="Lundell T."/>
            <person name="Morin E."/>
            <person name="Murat C."/>
            <person name="Sun H."/>
            <person name="Tunlid A."/>
            <person name="Henrissat B."/>
            <person name="Grigoriev I.V."/>
            <person name="Hibbett D.S."/>
            <person name="Martin F."/>
            <person name="Nordberg H.P."/>
            <person name="Cantor M.N."/>
            <person name="Hua S.X."/>
        </authorList>
    </citation>
    <scope>NUCLEOTIDE SEQUENCE [LARGE SCALE GENOMIC DNA]</scope>
    <source>
        <strain evidence="2 3">441</strain>
    </source>
</reference>
<dbReference type="HOGENOM" id="CLU_3051262_0_0_1"/>
<feature type="compositionally biased region" description="Polar residues" evidence="1">
    <location>
        <begin position="1"/>
        <end position="12"/>
    </location>
</feature>